<dbReference type="EMBL" id="MCOG01000102">
    <property type="protein sequence ID" value="ORY48399.1"/>
    <property type="molecule type" value="Genomic_DNA"/>
</dbReference>
<proteinExistence type="predicted"/>
<evidence type="ECO:0000313" key="2">
    <source>
        <dbReference type="Proteomes" id="UP000193920"/>
    </source>
</evidence>
<evidence type="ECO:0000313" key="1">
    <source>
        <dbReference type="EMBL" id="ORY48399.1"/>
    </source>
</evidence>
<dbReference type="PANTHER" id="PTHR12697:SF20">
    <property type="entry name" value="HEAT REPEAT-CONTAINING PROTEIN 4"/>
    <property type="match status" value="1"/>
</dbReference>
<dbReference type="Proteomes" id="UP000193920">
    <property type="component" value="Unassembled WGS sequence"/>
</dbReference>
<protein>
    <submittedName>
        <fullName evidence="1">ARM repeat-containing protein</fullName>
    </submittedName>
</protein>
<dbReference type="PANTHER" id="PTHR12697">
    <property type="entry name" value="PBS LYASE HEAT-LIKE PROTEIN"/>
    <property type="match status" value="1"/>
</dbReference>
<dbReference type="OrthoDB" id="5980716at2759"/>
<dbReference type="InterPro" id="IPR011989">
    <property type="entry name" value="ARM-like"/>
</dbReference>
<dbReference type="STRING" id="1754190.A0A1Y2CMZ2"/>
<keyword evidence="2" id="KW-1185">Reference proteome</keyword>
<dbReference type="GO" id="GO:0019135">
    <property type="term" value="F:deoxyhypusine monooxygenase activity"/>
    <property type="evidence" value="ECO:0007669"/>
    <property type="project" value="TreeGrafter"/>
</dbReference>
<sequence>MPLKNKSFLEPIQKPNFKKKELPACFTNRLSELNTIKAFPQYIPNTRTPALRPIPKINPRYMARLNDTHDFEKEIQESEITKELEMEMDEERHRLKLKFDSEVVTERSTIPFGITPKSKLLTPVLKKNNSGILSSFLSENSLCKNGNLNIIESTYNFGISPDIFQYLKQHSKSVTKNDYYHYSSESPSSGNLNINYQYHINKSQIPLLSSLSIQNIHDQYSNTSRPILNPNKSLPMMSTKLDKNLNDTKKNKEILESYKNYIQNASKELINIHSLRHFPGINDSEEYKKTENVISNSTYKYICNVVQNRSEENNNNNKNNPIKHHKKKGALKSFIHSDHHSNSELDNNYWINSIMNGFKDEQLIQDLTHTERVDSKTPIYRQRYPANIQQMHIDVKKKSKEEKKIKYERLINDMNNSIISRSNNNLLIDLSSSINNNSNNNNIPNNSSIPKDNVSKKKLFRVKYPYLTISLIHFSSLLKSDQSRQISTYNFEKNDFIEEENIIPLSNFLKTSLSNYQGPIPKRGTKMFYNMYSIFIQGLKSQDKNIRFESMNGIAKLDCIEMIPQVEKIWFNSLLNQVIIEGTNDDKWTICTMLARHGIQTPQVIDYLKSILGDTDPGKRKYVIYLLSRISDKNVNCLVKSIIYDKIKDANWRVRLDCIKILRKLLKRMLKYIPENELYVDIDKEMINDNNNDLNDQYNDDDINKLINNEKIRNNNSKNDKYKGSEISVKENEANIINQALQIVMNIMWYDWKLDVRNTASKLLMKIGKGKPIYSWIIQMISSDNPMKKLNGLKCIGCLNIMTNDAIEPFLKCFDDVFSSIRVEACKVAYILELNYPPLIQKLANCFDDNSWEVRAFAIKAISRSKCKSDLINNTILWNLVHETNHRVLFETIKAVKKLNLVNESQKIKEALLLLTEDKNENIAELAKRILYDNGILDEKNKKIEYTSFENIVKVKPQKEINILYNTRPPFNFACDGLDMIKHEVNLLTMKDYITSEIMEQEKKYKNYSRIDGENKYIYEDIMKKPSIPIEYSSKRY</sequence>
<reference evidence="1 2" key="1">
    <citation type="submission" date="2016-08" db="EMBL/GenBank/DDBJ databases">
        <title>A Parts List for Fungal Cellulosomes Revealed by Comparative Genomics.</title>
        <authorList>
            <consortium name="DOE Joint Genome Institute"/>
            <person name="Haitjema C.H."/>
            <person name="Gilmore S.P."/>
            <person name="Henske J.K."/>
            <person name="Solomon K.V."/>
            <person name="De Groot R."/>
            <person name="Kuo A."/>
            <person name="Mondo S.J."/>
            <person name="Salamov A.A."/>
            <person name="Labutti K."/>
            <person name="Zhao Z."/>
            <person name="Chiniquy J."/>
            <person name="Barry K."/>
            <person name="Brewer H.M."/>
            <person name="Purvine S.O."/>
            <person name="Wright A.T."/>
            <person name="Boxma B."/>
            <person name="Van Alen T."/>
            <person name="Hackstein J.H."/>
            <person name="Baker S.E."/>
            <person name="Grigoriev I.V."/>
            <person name="O'Malley M.A."/>
        </authorList>
    </citation>
    <scope>NUCLEOTIDE SEQUENCE [LARGE SCALE GENOMIC DNA]</scope>
    <source>
        <strain evidence="1 2">G1</strain>
    </source>
</reference>
<dbReference type="AlphaFoldDB" id="A0A1Y2CMZ2"/>
<dbReference type="SUPFAM" id="SSF48371">
    <property type="entry name" value="ARM repeat"/>
    <property type="match status" value="1"/>
</dbReference>
<dbReference type="InterPro" id="IPR016024">
    <property type="entry name" value="ARM-type_fold"/>
</dbReference>
<accession>A0A1Y2CMZ2</accession>
<comment type="caution">
    <text evidence="1">The sequence shown here is derived from an EMBL/GenBank/DDBJ whole genome shotgun (WGS) entry which is preliminary data.</text>
</comment>
<organism evidence="1 2">
    <name type="scientific">Neocallimastix californiae</name>
    <dbReference type="NCBI Taxonomy" id="1754190"/>
    <lineage>
        <taxon>Eukaryota</taxon>
        <taxon>Fungi</taxon>
        <taxon>Fungi incertae sedis</taxon>
        <taxon>Chytridiomycota</taxon>
        <taxon>Chytridiomycota incertae sedis</taxon>
        <taxon>Neocallimastigomycetes</taxon>
        <taxon>Neocallimastigales</taxon>
        <taxon>Neocallimastigaceae</taxon>
        <taxon>Neocallimastix</taxon>
    </lineage>
</organism>
<gene>
    <name evidence="1" type="ORF">LY90DRAFT_671074</name>
</gene>
<name>A0A1Y2CMZ2_9FUNG</name>
<dbReference type="Gene3D" id="1.25.10.10">
    <property type="entry name" value="Leucine-rich Repeat Variant"/>
    <property type="match status" value="2"/>
</dbReference>